<name>A0A7W3MWV1_9ACTN</name>
<dbReference type="EMBL" id="JACJII010000001">
    <property type="protein sequence ID" value="MBA9003304.1"/>
    <property type="molecule type" value="Genomic_DNA"/>
</dbReference>
<dbReference type="AlphaFoldDB" id="A0A7W3MWV1"/>
<accession>A0A7W3MWV1</accession>
<evidence type="ECO:0000256" key="1">
    <source>
        <dbReference type="SAM" id="MobiDB-lite"/>
    </source>
</evidence>
<sequence length="95" mass="10235">MEPEEVAAALERSHPGWAVIPGYYSGRFTAIPGASYGRLDSGMIVAADPAELERRMALVDSAAGRPVRRPQRDPVRRDARGSFDPGTGGDNDPNR</sequence>
<dbReference type="Proteomes" id="UP000539313">
    <property type="component" value="Unassembled WGS sequence"/>
</dbReference>
<feature type="region of interest" description="Disordered" evidence="1">
    <location>
        <begin position="62"/>
        <end position="95"/>
    </location>
</feature>
<organism evidence="2 3">
    <name type="scientific">Thermomonospora cellulosilytica</name>
    <dbReference type="NCBI Taxonomy" id="1411118"/>
    <lineage>
        <taxon>Bacteria</taxon>
        <taxon>Bacillati</taxon>
        <taxon>Actinomycetota</taxon>
        <taxon>Actinomycetes</taxon>
        <taxon>Streptosporangiales</taxon>
        <taxon>Thermomonosporaceae</taxon>
        <taxon>Thermomonospora</taxon>
    </lineage>
</organism>
<proteinExistence type="predicted"/>
<keyword evidence="3" id="KW-1185">Reference proteome</keyword>
<feature type="compositionally biased region" description="Basic and acidic residues" evidence="1">
    <location>
        <begin position="70"/>
        <end position="81"/>
    </location>
</feature>
<evidence type="ECO:0000313" key="3">
    <source>
        <dbReference type="Proteomes" id="UP000539313"/>
    </source>
</evidence>
<evidence type="ECO:0000313" key="2">
    <source>
        <dbReference type="EMBL" id="MBA9003304.1"/>
    </source>
</evidence>
<dbReference type="RefSeq" id="WP_182705093.1">
    <property type="nucleotide sequence ID" value="NZ_JACJII010000001.1"/>
</dbReference>
<protein>
    <submittedName>
        <fullName evidence="2">Uncharacterized protein</fullName>
    </submittedName>
</protein>
<gene>
    <name evidence="2" type="ORF">HNR21_002186</name>
</gene>
<reference evidence="2 3" key="1">
    <citation type="submission" date="2020-08" db="EMBL/GenBank/DDBJ databases">
        <title>Sequencing the genomes of 1000 actinobacteria strains.</title>
        <authorList>
            <person name="Klenk H.-P."/>
        </authorList>
    </citation>
    <scope>NUCLEOTIDE SEQUENCE [LARGE SCALE GENOMIC DNA]</scope>
    <source>
        <strain evidence="2 3">DSM 45823</strain>
    </source>
</reference>
<comment type="caution">
    <text evidence="2">The sequence shown here is derived from an EMBL/GenBank/DDBJ whole genome shotgun (WGS) entry which is preliminary data.</text>
</comment>